<organism evidence="3 4">
    <name type="scientific">Litoreibacter janthinus</name>
    <dbReference type="NCBI Taxonomy" id="670154"/>
    <lineage>
        <taxon>Bacteria</taxon>
        <taxon>Pseudomonadati</taxon>
        <taxon>Pseudomonadota</taxon>
        <taxon>Alphaproteobacteria</taxon>
        <taxon>Rhodobacterales</taxon>
        <taxon>Roseobacteraceae</taxon>
        <taxon>Litoreibacter</taxon>
    </lineage>
</organism>
<dbReference type="InterPro" id="IPR050400">
    <property type="entry name" value="Bact_Cytoskel_RodZ"/>
</dbReference>
<proteinExistence type="predicted"/>
<dbReference type="PANTHER" id="PTHR34475:SF1">
    <property type="entry name" value="CYTOSKELETON PROTEIN RODZ"/>
    <property type="match status" value="1"/>
</dbReference>
<keyword evidence="1" id="KW-1133">Transmembrane helix</keyword>
<sequence>MLTSRQRGGVGTNRCRVIVITDNSGQTRMLGRSKQPKSEKTDSVRGFDAFEMRLGDMMRGERATLGKSLLDVQRELKIKATYIAAVENSDPSVFETPGFIAGYVRSYSRYLGMDPDWAFERFCQESGFAGVEGLSGNSATSRKEAKTRTKAVGEEAIMRPVAPYAPSGESIFSRIEPGAIGSIAVLFGLIGLIGFGGYSVLQEIQRVEFAPVDQSPSLSSDVASLAPASAAPGQNELATGFVAPAPDALDRLYRPQALEAPVLTARDGPIAALDPNSIGALVDGPDHRLAAAALSLTANDAPVPATPQVLAESAPDVMLFATRPAWIRISNADGTVLFEKVLDSGETYVLPQTDETPILRAGNSGSLFFNVKGQTYGPAGPGTSVAKNVALGVEAITENYAVADTTDPLLSETLTAMASTPIVVDPTAPATE</sequence>
<protein>
    <submittedName>
        <fullName evidence="3">Protein RodZ, contains Xre-like HTH and DUF4115 domains</fullName>
    </submittedName>
</protein>
<dbReference type="GO" id="GO:0003677">
    <property type="term" value="F:DNA binding"/>
    <property type="evidence" value="ECO:0007669"/>
    <property type="project" value="InterPro"/>
</dbReference>
<name>A0A1I6H055_9RHOB</name>
<evidence type="ECO:0000256" key="1">
    <source>
        <dbReference type="SAM" id="Phobius"/>
    </source>
</evidence>
<reference evidence="4" key="1">
    <citation type="submission" date="2016-10" db="EMBL/GenBank/DDBJ databases">
        <authorList>
            <person name="Varghese N."/>
            <person name="Submissions S."/>
        </authorList>
    </citation>
    <scope>NUCLEOTIDE SEQUENCE [LARGE SCALE GENOMIC DNA]</scope>
    <source>
        <strain evidence="4">DSM 26921</strain>
    </source>
</reference>
<dbReference type="STRING" id="670154.SAMN04488002_2223"/>
<dbReference type="AlphaFoldDB" id="A0A1I6H055"/>
<dbReference type="Pfam" id="PF13413">
    <property type="entry name" value="HTH_25"/>
    <property type="match status" value="1"/>
</dbReference>
<feature type="transmembrane region" description="Helical" evidence="1">
    <location>
        <begin position="179"/>
        <end position="201"/>
    </location>
</feature>
<keyword evidence="1" id="KW-0812">Transmembrane</keyword>
<dbReference type="EMBL" id="FOYO01000001">
    <property type="protein sequence ID" value="SFR47717.1"/>
    <property type="molecule type" value="Genomic_DNA"/>
</dbReference>
<keyword evidence="1" id="KW-0472">Membrane</keyword>
<accession>A0A1I6H055</accession>
<feature type="domain" description="Cytoskeleton protein RodZ-like C-terminal" evidence="2">
    <location>
        <begin position="320"/>
        <end position="387"/>
    </location>
</feature>
<evidence type="ECO:0000313" key="4">
    <source>
        <dbReference type="Proteomes" id="UP000199658"/>
    </source>
</evidence>
<dbReference type="PANTHER" id="PTHR34475">
    <property type="match status" value="1"/>
</dbReference>
<dbReference type="Proteomes" id="UP000199658">
    <property type="component" value="Unassembled WGS sequence"/>
</dbReference>
<dbReference type="Gene3D" id="1.10.260.40">
    <property type="entry name" value="lambda repressor-like DNA-binding domains"/>
    <property type="match status" value="1"/>
</dbReference>
<dbReference type="InterPro" id="IPR010982">
    <property type="entry name" value="Lambda_DNA-bd_dom_sf"/>
</dbReference>
<gene>
    <name evidence="3" type="ORF">SAMN04488002_2223</name>
</gene>
<keyword evidence="4" id="KW-1185">Reference proteome</keyword>
<evidence type="ECO:0000313" key="3">
    <source>
        <dbReference type="EMBL" id="SFR47717.1"/>
    </source>
</evidence>
<evidence type="ECO:0000259" key="2">
    <source>
        <dbReference type="Pfam" id="PF13464"/>
    </source>
</evidence>
<dbReference type="InterPro" id="IPR025194">
    <property type="entry name" value="RodZ-like_C"/>
</dbReference>
<dbReference type="Pfam" id="PF13464">
    <property type="entry name" value="RodZ_C"/>
    <property type="match status" value="1"/>
</dbReference>